<evidence type="ECO:0000313" key="2">
    <source>
        <dbReference type="EMBL" id="KAH7321218.1"/>
    </source>
</evidence>
<evidence type="ECO:0000313" key="3">
    <source>
        <dbReference type="Proteomes" id="UP000813444"/>
    </source>
</evidence>
<protein>
    <submittedName>
        <fullName evidence="2">Uncharacterized protein</fullName>
    </submittedName>
</protein>
<gene>
    <name evidence="2" type="ORF">B0I35DRAFT_428823</name>
</gene>
<name>A0A8K0WU33_9HYPO</name>
<dbReference type="EMBL" id="JAGPNK010000005">
    <property type="protein sequence ID" value="KAH7321218.1"/>
    <property type="molecule type" value="Genomic_DNA"/>
</dbReference>
<dbReference type="AlphaFoldDB" id="A0A8K0WU33"/>
<dbReference type="PANTHER" id="PTHR39474:SF1">
    <property type="entry name" value="FUNGAL SPECIFIC TRANSCRIPTION FACTOR"/>
    <property type="match status" value="1"/>
</dbReference>
<accession>A0A8K0WU33</accession>
<evidence type="ECO:0000256" key="1">
    <source>
        <dbReference type="SAM" id="MobiDB-lite"/>
    </source>
</evidence>
<reference evidence="2" key="1">
    <citation type="journal article" date="2021" name="Nat. Commun.">
        <title>Genetic determinants of endophytism in the Arabidopsis root mycobiome.</title>
        <authorList>
            <person name="Mesny F."/>
            <person name="Miyauchi S."/>
            <person name="Thiergart T."/>
            <person name="Pickel B."/>
            <person name="Atanasova L."/>
            <person name="Karlsson M."/>
            <person name="Huettel B."/>
            <person name="Barry K.W."/>
            <person name="Haridas S."/>
            <person name="Chen C."/>
            <person name="Bauer D."/>
            <person name="Andreopoulos W."/>
            <person name="Pangilinan J."/>
            <person name="LaButti K."/>
            <person name="Riley R."/>
            <person name="Lipzen A."/>
            <person name="Clum A."/>
            <person name="Drula E."/>
            <person name="Henrissat B."/>
            <person name="Kohler A."/>
            <person name="Grigoriev I.V."/>
            <person name="Martin F.M."/>
            <person name="Hacquard S."/>
        </authorList>
    </citation>
    <scope>NUCLEOTIDE SEQUENCE</scope>
    <source>
        <strain evidence="2">MPI-CAGE-CH-0235</strain>
    </source>
</reference>
<dbReference type="Proteomes" id="UP000813444">
    <property type="component" value="Unassembled WGS sequence"/>
</dbReference>
<proteinExistence type="predicted"/>
<organism evidence="2 3">
    <name type="scientific">Stachybotrys elegans</name>
    <dbReference type="NCBI Taxonomy" id="80388"/>
    <lineage>
        <taxon>Eukaryota</taxon>
        <taxon>Fungi</taxon>
        <taxon>Dikarya</taxon>
        <taxon>Ascomycota</taxon>
        <taxon>Pezizomycotina</taxon>
        <taxon>Sordariomycetes</taxon>
        <taxon>Hypocreomycetidae</taxon>
        <taxon>Hypocreales</taxon>
        <taxon>Stachybotryaceae</taxon>
        <taxon>Stachybotrys</taxon>
    </lineage>
</organism>
<feature type="compositionally biased region" description="Low complexity" evidence="1">
    <location>
        <begin position="20"/>
        <end position="43"/>
    </location>
</feature>
<sequence>MLSRVRYIISPRTFSRLSTRYTTTTPYSTMSDTTTTTPSPNNTQPAGEDKSSQQQEASLLSRALPAPDDPSVTKLDVSGEGTTVKLDHLGPLVVNTDGTLARVANWEHMTEFERRNTLRVLGKRNQERLAVLRAAAAEKDQQQGQEGSQ</sequence>
<keyword evidence="3" id="KW-1185">Reference proteome</keyword>
<dbReference type="OrthoDB" id="4590138at2759"/>
<feature type="region of interest" description="Disordered" evidence="1">
    <location>
        <begin position="20"/>
        <end position="77"/>
    </location>
</feature>
<comment type="caution">
    <text evidence="2">The sequence shown here is derived from an EMBL/GenBank/DDBJ whole genome shotgun (WGS) entry which is preliminary data.</text>
</comment>
<dbReference type="PANTHER" id="PTHR39474">
    <property type="entry name" value="UNNAMED PRODUCT"/>
    <property type="match status" value="1"/>
</dbReference>